<reference evidence="4" key="2">
    <citation type="submission" date="2021-01" db="UniProtKB">
        <authorList>
            <consortium name="EnsemblMetazoa"/>
        </authorList>
    </citation>
    <scope>IDENTIFICATION</scope>
</reference>
<feature type="compositionally biased region" description="Low complexity" evidence="2">
    <location>
        <begin position="1206"/>
        <end position="1217"/>
    </location>
</feature>
<protein>
    <recommendedName>
        <fullName evidence="3">DUF4549 domain-containing protein</fullName>
    </recommendedName>
</protein>
<feature type="region of interest" description="Disordered" evidence="2">
    <location>
        <begin position="1612"/>
        <end position="1659"/>
    </location>
</feature>
<dbReference type="Proteomes" id="UP000007110">
    <property type="component" value="Unassembled WGS sequence"/>
</dbReference>
<feature type="compositionally biased region" description="Low complexity" evidence="2">
    <location>
        <begin position="1631"/>
        <end position="1656"/>
    </location>
</feature>
<dbReference type="PANTHER" id="PTHR33331:SF13">
    <property type="entry name" value="COILED-COIL DOMAIN CONTAINING 162"/>
    <property type="match status" value="1"/>
</dbReference>
<feature type="coiled-coil region" evidence="1">
    <location>
        <begin position="2151"/>
        <end position="2188"/>
    </location>
</feature>
<name>A0A7M7T5R7_STRPU</name>
<dbReference type="RefSeq" id="XP_030855868.1">
    <property type="nucleotide sequence ID" value="XM_031000008.1"/>
</dbReference>
<feature type="compositionally biased region" description="Low complexity" evidence="2">
    <location>
        <begin position="2265"/>
        <end position="2277"/>
    </location>
</feature>
<feature type="region of interest" description="Disordered" evidence="2">
    <location>
        <begin position="2246"/>
        <end position="2320"/>
    </location>
</feature>
<feature type="region of interest" description="Disordered" evidence="2">
    <location>
        <begin position="559"/>
        <end position="581"/>
    </location>
</feature>
<reference evidence="5" key="1">
    <citation type="submission" date="2015-02" db="EMBL/GenBank/DDBJ databases">
        <title>Genome sequencing for Strongylocentrotus purpuratus.</title>
        <authorList>
            <person name="Murali S."/>
            <person name="Liu Y."/>
            <person name="Vee V."/>
            <person name="English A."/>
            <person name="Wang M."/>
            <person name="Skinner E."/>
            <person name="Han Y."/>
            <person name="Muzny D.M."/>
            <person name="Worley K.C."/>
            <person name="Gibbs R.A."/>
        </authorList>
    </citation>
    <scope>NUCLEOTIDE SEQUENCE</scope>
</reference>
<dbReference type="InParanoid" id="A0A7M7T5R7"/>
<feature type="region of interest" description="Disordered" evidence="2">
    <location>
        <begin position="1193"/>
        <end position="1218"/>
    </location>
</feature>
<dbReference type="EnsemblMetazoa" id="XM_031000008">
    <property type="protein sequence ID" value="XP_030855868"/>
    <property type="gene ID" value="LOC579367"/>
</dbReference>
<dbReference type="InterPro" id="IPR029376">
    <property type="entry name" value="DUF4549"/>
</dbReference>
<organism evidence="4 5">
    <name type="scientific">Strongylocentrotus purpuratus</name>
    <name type="common">Purple sea urchin</name>
    <dbReference type="NCBI Taxonomy" id="7668"/>
    <lineage>
        <taxon>Eukaryota</taxon>
        <taxon>Metazoa</taxon>
        <taxon>Echinodermata</taxon>
        <taxon>Eleutherozoa</taxon>
        <taxon>Echinozoa</taxon>
        <taxon>Echinoidea</taxon>
        <taxon>Euechinoidea</taxon>
        <taxon>Echinacea</taxon>
        <taxon>Camarodonta</taxon>
        <taxon>Echinidea</taxon>
        <taxon>Strongylocentrotidae</taxon>
        <taxon>Strongylocentrotus</taxon>
    </lineage>
</organism>
<feature type="region of interest" description="Disordered" evidence="2">
    <location>
        <begin position="760"/>
        <end position="787"/>
    </location>
</feature>
<feature type="region of interest" description="Disordered" evidence="2">
    <location>
        <begin position="660"/>
        <end position="681"/>
    </location>
</feature>
<evidence type="ECO:0000256" key="2">
    <source>
        <dbReference type="SAM" id="MobiDB-lite"/>
    </source>
</evidence>
<dbReference type="OrthoDB" id="76966at2759"/>
<dbReference type="Pfam" id="PF15082">
    <property type="entry name" value="DUF4549"/>
    <property type="match status" value="1"/>
</dbReference>
<evidence type="ECO:0000256" key="1">
    <source>
        <dbReference type="SAM" id="Coils"/>
    </source>
</evidence>
<keyword evidence="1" id="KW-0175">Coiled coil</keyword>
<accession>A0A7M7T5R7</accession>
<feature type="domain" description="DUF4549" evidence="3">
    <location>
        <begin position="8"/>
        <end position="147"/>
    </location>
</feature>
<keyword evidence="5" id="KW-1185">Reference proteome</keyword>
<feature type="compositionally biased region" description="Low complexity" evidence="2">
    <location>
        <begin position="562"/>
        <end position="571"/>
    </location>
</feature>
<feature type="coiled-coil region" evidence="1">
    <location>
        <begin position="13"/>
        <end position="40"/>
    </location>
</feature>
<evidence type="ECO:0000259" key="3">
    <source>
        <dbReference type="Pfam" id="PF15082"/>
    </source>
</evidence>
<dbReference type="KEGG" id="spu:579367"/>
<dbReference type="PANTHER" id="PTHR33331">
    <property type="entry name" value="COILED-COIL DOMAIN-CONTAINING PROTEIN 162"/>
    <property type="match status" value="1"/>
</dbReference>
<evidence type="ECO:0000313" key="4">
    <source>
        <dbReference type="EnsemblMetazoa" id="XP_030855868"/>
    </source>
</evidence>
<dbReference type="OMA" id="YECAILR"/>
<proteinExistence type="predicted"/>
<sequence>MSSSAELYQVGSSEKIKALEEELAKELQDLKNDIEENEMLGKTPKVASSVSLPKSVDHFRKQREQVVKRAMEVSEAQPLVIQADVMKEEMENCQKREFSKENLPLILHQFFCDKIQQLVQCKHMHMLRWKRFCEHTSTLEALYPHYQNQLGMIMSEYSDAIARAKRLSVAHEALVMGKPLVTESLVTLEDMQIYTRWLVSHYRSVKHVHSFLKTLEWIAVAHKHEISPDELDEADRIAKTDHHTDHRNQGSSLGSQAPKAINRSGRWSVFEGRQSVGEVPVAPSPGRTSMLESVKERSKEYTGGSGGIHGDSGDVGGSLLSSSVNVMSTNTITNTPQGAAAAAAAGGGPASNSATMGIPCHLLNIQDIKPVLEFLMSCYSVHMNVDDMEGGSDEMELISIVTRKFKTNFTRQEQQKTFPTYDKLETGNESWGADTSSHALLKESNWTQFIKLKPEKDPKQEKMMMKLRQRNSIDELLRAQSRFISVQDSVKVIDALRAHAISVREPPNFQAASVTSHRTAYNTNTIWRKIYCNPELFEIIGQEDEMAVTEFEEKDVNSMTYGTGSRAGSATSRRRKKKGEEDEFTFADALQKLGLEDDSSSQQDPTMVQGGYLSYLYLRHLRIRDLQRTCLSVLNYFRSVERTLTINDEGLSLEGDTQKRLSHQNHRQGTPEAGMSGGGGLGNHGYLHNTPAEFKLSESEFMEFSDIENHDDFYTIDEGRVHVQDQRGYYIIYHKAKEDIKNLETDLLLIATHFIEKDRENRSKKTRPAMSQSSSSRRQSHDDNVDIPGYGHSLVDRHAILLDLWTNEAEFLENKRQLLDVYLEAYHNVFDMHEKRALAQEMTNIVHKRPRFDFKTDYFVKTYKMESRCLKLHCGVVKSVSDKQIESQREYIKRITREGNKFGLPHAIVQKQPISINLSRPALKHVFLLEFHPSLALVSRIPQAVRYACNELYHCHEPETESEAIAMEKKLWETVQKEWNEQKPMGHSFNAQIQKDLFSDLFIEDPLLVCELAATRMEAQEAAAGRRTAKEKQADNLKIWLDVMEMLNLRHRLIETSWETEVLAQMYREQAVEMGFDEFHMFMRCVQFEFATHKDDADQPPPLFMTALQEDDSNLDRYTPAKLFLAIQELDEKHVGMFSFRTKEGCLKIMKRNGQQNIRAILMTQVVHKNALLAAIQQGSVCSYFKEALDRTPARQKPSNAPVETSQSSRSQGRKSSAVGISTASVVFAAKLKSGMEKHKRSPEAFVSLQLEKTPSRDVMLNNFLQVKSSRGTIMKNPEEVEKLKRELIMKFCHRFMRRVSQYSLRGQIISYINSMMNLLEEFKNVRMTHFVCGVQNEKKTPDDDVNGLETNPRELKKRPRRLLSPDGTTLLNMWFLPHHTESLVMFKNLDEDTCVGALSVSLRIISALHDILQYLCAHSKLGSSHARLGSQKKDITADWGGTEGICSELREIQKQINNMEDPHDPEQIADFLSLRRDILFLEFDSSVRYTLRDTLLSTKNVGGYRSVTMNMSSALPALSNVQRPTLYNTYMPVPEPLQSRDSKAQELFPHRTFMGRRGPFQLRFWQWQQIEHNMQLCLSGLKDVDRHVANGEILGVSLLMEDVLLSGQQEITMSPDDSDGEDGGAHTGKAPSRPRSAASTRSSSHSRPASASSGSVVKESKQVVSATGKALSRTKEPVKAYSLLKDFLLLWKRLEVFKVEWGQRKLVIEEVDTPALYRKFCQTYKMEILYPVVKSIARRYGQGDLYEGMVMDSEPIIAPKGASEMELRAKQLVKLLDNLEHHMIHELQRKIAKEHALVAAERARDEGNLPTDLWKRPVINERLMIPKPHVADDFSRTLHNMAQREGDKVIFTSDQLNSALTGLANAVMAREKGNYENYSMYYENLLRQHHQLLYQREQEIKHLQQAYDDIQTAAVVDIQCQLADRSHDLLLEITALRSKLTEMNQEALTKEEDVRSKVKAEYDALVQNLFHSAFALKQQFDEFGLRLHKEASDIVSQVRQEAVMAMSKFKKKTAGSGSDEGLQLNLKRATELHEVRKENNALTRRLVKMKGFNGWKTTKLREQYNALVGNLQHDLDRSKRDYMEIKMSANEEVILLRQQVMALRKALSTSEKEREATKKVLDKEMRIKGERKHREEQEARNQRQMELARAATLDRLMEEIEEKAAKLEIMEEDLDKTSRLYNTTQEKTRKEVTQVKSRLQHERNMKLGAFNRVDELQTQVYDYEYAVSNISRPFTSMSFFTSVNRLPPMRSKSSRNSSERPSKSRNSATPAPSTATAGGGLTPNFPPNYRSITPDPYTHQPNNERDRMTQRPKTVGTRLRNRIAEQLMTDLEPDRHETIMQLQAMEQQQNVNTKHKV</sequence>
<dbReference type="GeneID" id="579367"/>
<dbReference type="InterPro" id="IPR040401">
    <property type="entry name" value="CCDC162"/>
</dbReference>
<evidence type="ECO:0000313" key="5">
    <source>
        <dbReference type="Proteomes" id="UP000007110"/>
    </source>
</evidence>